<accession>X1QIH7</accession>
<gene>
    <name evidence="1" type="ORF">S06H3_63177</name>
</gene>
<reference evidence="1" key="1">
    <citation type="journal article" date="2014" name="Front. Microbiol.">
        <title>High frequency of phylogenetically diverse reductive dehalogenase-homologous genes in deep subseafloor sedimentary metagenomes.</title>
        <authorList>
            <person name="Kawai M."/>
            <person name="Futagami T."/>
            <person name="Toyoda A."/>
            <person name="Takaki Y."/>
            <person name="Nishi S."/>
            <person name="Hori S."/>
            <person name="Arai W."/>
            <person name="Tsubouchi T."/>
            <person name="Morono Y."/>
            <person name="Uchiyama I."/>
            <person name="Ito T."/>
            <person name="Fujiyama A."/>
            <person name="Inagaki F."/>
            <person name="Takami H."/>
        </authorList>
    </citation>
    <scope>NUCLEOTIDE SEQUENCE</scope>
    <source>
        <strain evidence="1">Expedition CK06-06</strain>
    </source>
</reference>
<dbReference type="AlphaFoldDB" id="X1QIH7"/>
<proteinExistence type="predicted"/>
<sequence length="55" mass="6209">MSINKQLYGRLQEKTLKNSLILHLMENYGYQSKPKVAEALIIDLLSLSAESTKDA</sequence>
<dbReference type="EMBL" id="BARV01041851">
    <property type="protein sequence ID" value="GAI54616.1"/>
    <property type="molecule type" value="Genomic_DNA"/>
</dbReference>
<evidence type="ECO:0000313" key="1">
    <source>
        <dbReference type="EMBL" id="GAI54616.1"/>
    </source>
</evidence>
<comment type="caution">
    <text evidence="1">The sequence shown here is derived from an EMBL/GenBank/DDBJ whole genome shotgun (WGS) entry which is preliminary data.</text>
</comment>
<name>X1QIH7_9ZZZZ</name>
<protein>
    <submittedName>
        <fullName evidence="1">Uncharacterized protein</fullName>
    </submittedName>
</protein>
<feature type="non-terminal residue" evidence="1">
    <location>
        <position position="55"/>
    </location>
</feature>
<organism evidence="1">
    <name type="scientific">marine sediment metagenome</name>
    <dbReference type="NCBI Taxonomy" id="412755"/>
    <lineage>
        <taxon>unclassified sequences</taxon>
        <taxon>metagenomes</taxon>
        <taxon>ecological metagenomes</taxon>
    </lineage>
</organism>